<name>A0A512CI07_9BACT</name>
<evidence type="ECO:0000313" key="2">
    <source>
        <dbReference type="Proteomes" id="UP000321301"/>
    </source>
</evidence>
<dbReference type="EMBL" id="BJYV01000028">
    <property type="protein sequence ID" value="GEO23848.1"/>
    <property type="molecule type" value="Genomic_DNA"/>
</dbReference>
<accession>A0A512CI07</accession>
<keyword evidence="2" id="KW-1185">Reference proteome</keyword>
<protein>
    <submittedName>
        <fullName evidence="1">Uncharacterized protein</fullName>
    </submittedName>
</protein>
<reference evidence="1 2" key="1">
    <citation type="submission" date="2019-07" db="EMBL/GenBank/DDBJ databases">
        <title>Whole genome shotgun sequence of Cyclobacterium qasimii NBRC 106168.</title>
        <authorList>
            <person name="Hosoyama A."/>
            <person name="Uohara A."/>
            <person name="Ohji S."/>
            <person name="Ichikawa N."/>
        </authorList>
    </citation>
    <scope>NUCLEOTIDE SEQUENCE [LARGE SCALE GENOMIC DNA]</scope>
    <source>
        <strain evidence="1 2">NBRC 106168</strain>
    </source>
</reference>
<dbReference type="AlphaFoldDB" id="A0A512CI07"/>
<gene>
    <name evidence="1" type="ORF">CQA01_43820</name>
</gene>
<proteinExistence type="predicted"/>
<dbReference type="Proteomes" id="UP000321301">
    <property type="component" value="Unassembled WGS sequence"/>
</dbReference>
<comment type="caution">
    <text evidence="1">The sequence shown here is derived from an EMBL/GenBank/DDBJ whole genome shotgun (WGS) entry which is preliminary data.</text>
</comment>
<evidence type="ECO:0000313" key="1">
    <source>
        <dbReference type="EMBL" id="GEO23848.1"/>
    </source>
</evidence>
<sequence>MSIKKKFRIFIKNQSMTHAERHIVETYSALFESLSAVSKLELLERLTNSIKKGRRFDEKDFFSSFGGFASDKPAEEINKDIRESRKFRTKDLNL</sequence>
<organism evidence="1 2">
    <name type="scientific">Cyclobacterium qasimii</name>
    <dbReference type="NCBI Taxonomy" id="1350429"/>
    <lineage>
        <taxon>Bacteria</taxon>
        <taxon>Pseudomonadati</taxon>
        <taxon>Bacteroidota</taxon>
        <taxon>Cytophagia</taxon>
        <taxon>Cytophagales</taxon>
        <taxon>Cyclobacteriaceae</taxon>
        <taxon>Cyclobacterium</taxon>
    </lineage>
</organism>